<dbReference type="OrthoDB" id="9803892at2"/>
<feature type="domain" description="RmlD-like substrate binding" evidence="7">
    <location>
        <begin position="5"/>
        <end position="292"/>
    </location>
</feature>
<protein>
    <recommendedName>
        <fullName evidence="4 6">dTDP-4-dehydrorhamnose reductase</fullName>
        <ecNumber evidence="3 6">1.1.1.133</ecNumber>
    </recommendedName>
</protein>
<proteinExistence type="inferred from homology"/>
<dbReference type="RefSeq" id="WP_147089808.1">
    <property type="nucleotide sequence ID" value="NZ_BAABJD010000001.1"/>
</dbReference>
<dbReference type="GO" id="GO:0019305">
    <property type="term" value="P:dTDP-rhamnose biosynthetic process"/>
    <property type="evidence" value="ECO:0007669"/>
    <property type="project" value="UniProtKB-UniPathway"/>
</dbReference>
<dbReference type="Proteomes" id="UP000321172">
    <property type="component" value="Chromosome"/>
</dbReference>
<comment type="catalytic activity">
    <reaction evidence="5 6">
        <text>dTDP-beta-L-rhamnose + NADP(+) = dTDP-4-dehydro-beta-L-rhamnose + NADPH + H(+)</text>
        <dbReference type="Rhea" id="RHEA:21796"/>
        <dbReference type="ChEBI" id="CHEBI:15378"/>
        <dbReference type="ChEBI" id="CHEBI:57510"/>
        <dbReference type="ChEBI" id="CHEBI:57783"/>
        <dbReference type="ChEBI" id="CHEBI:58349"/>
        <dbReference type="ChEBI" id="CHEBI:62830"/>
        <dbReference type="EC" id="1.1.1.133"/>
    </reaction>
</comment>
<gene>
    <name evidence="8" type="primary">rfbD</name>
    <name evidence="8" type="ORF">FRF71_06560</name>
</gene>
<organism evidence="8 9">
    <name type="scientific">Novosphingobium ginsenosidimutans</name>
    <dbReference type="NCBI Taxonomy" id="1176536"/>
    <lineage>
        <taxon>Bacteria</taxon>
        <taxon>Pseudomonadati</taxon>
        <taxon>Pseudomonadota</taxon>
        <taxon>Alphaproteobacteria</taxon>
        <taxon>Sphingomonadales</taxon>
        <taxon>Sphingomonadaceae</taxon>
        <taxon>Novosphingobium</taxon>
    </lineage>
</organism>
<dbReference type="Gene3D" id="3.90.25.10">
    <property type="entry name" value="UDP-galactose 4-epimerase, domain 1"/>
    <property type="match status" value="1"/>
</dbReference>
<dbReference type="GO" id="GO:0008831">
    <property type="term" value="F:dTDP-4-dehydrorhamnose reductase activity"/>
    <property type="evidence" value="ECO:0007669"/>
    <property type="project" value="UniProtKB-EC"/>
</dbReference>
<dbReference type="Pfam" id="PF04321">
    <property type="entry name" value="RmlD_sub_bind"/>
    <property type="match status" value="1"/>
</dbReference>
<evidence type="ECO:0000256" key="5">
    <source>
        <dbReference type="ARBA" id="ARBA00048200"/>
    </source>
</evidence>
<dbReference type="SUPFAM" id="SSF51735">
    <property type="entry name" value="NAD(P)-binding Rossmann-fold domains"/>
    <property type="match status" value="1"/>
</dbReference>
<dbReference type="PANTHER" id="PTHR10491">
    <property type="entry name" value="DTDP-4-DEHYDRORHAMNOSE REDUCTASE"/>
    <property type="match status" value="1"/>
</dbReference>
<comment type="similarity">
    <text evidence="2 6">Belongs to the dTDP-4-dehydrorhamnose reductase family.</text>
</comment>
<evidence type="ECO:0000256" key="6">
    <source>
        <dbReference type="RuleBase" id="RU364082"/>
    </source>
</evidence>
<keyword evidence="6" id="KW-0521">NADP</keyword>
<evidence type="ECO:0000313" key="8">
    <source>
        <dbReference type="EMBL" id="QEA15830.1"/>
    </source>
</evidence>
<dbReference type="NCBIfam" id="TIGR01214">
    <property type="entry name" value="rmlD"/>
    <property type="match status" value="1"/>
</dbReference>
<dbReference type="AlphaFoldDB" id="A0A5B8S373"/>
<keyword evidence="6 8" id="KW-0560">Oxidoreductase</keyword>
<evidence type="ECO:0000313" key="9">
    <source>
        <dbReference type="Proteomes" id="UP000321172"/>
    </source>
</evidence>
<name>A0A5B8S373_9SPHN</name>
<dbReference type="InterPro" id="IPR005913">
    <property type="entry name" value="dTDP_dehydrorham_reduct"/>
</dbReference>
<dbReference type="PANTHER" id="PTHR10491:SF4">
    <property type="entry name" value="METHIONINE ADENOSYLTRANSFERASE 2 SUBUNIT BETA"/>
    <property type="match status" value="1"/>
</dbReference>
<dbReference type="Gene3D" id="3.40.50.720">
    <property type="entry name" value="NAD(P)-binding Rossmann-like Domain"/>
    <property type="match status" value="1"/>
</dbReference>
<evidence type="ECO:0000259" key="7">
    <source>
        <dbReference type="Pfam" id="PF04321"/>
    </source>
</evidence>
<comment type="cofactor">
    <cofactor evidence="6">
        <name>Mg(2+)</name>
        <dbReference type="ChEBI" id="CHEBI:18420"/>
    </cofactor>
    <text evidence="6">Binds 1 Mg(2+) ion per monomer.</text>
</comment>
<evidence type="ECO:0000256" key="2">
    <source>
        <dbReference type="ARBA" id="ARBA00010944"/>
    </source>
</evidence>
<comment type="function">
    <text evidence="6">Catalyzes the reduction of dTDP-6-deoxy-L-lyxo-4-hexulose to yield dTDP-L-rhamnose.</text>
</comment>
<dbReference type="InterPro" id="IPR029903">
    <property type="entry name" value="RmlD-like-bd"/>
</dbReference>
<evidence type="ECO:0000256" key="4">
    <source>
        <dbReference type="ARBA" id="ARBA00017099"/>
    </source>
</evidence>
<dbReference type="EMBL" id="CP042345">
    <property type="protein sequence ID" value="QEA15830.1"/>
    <property type="molecule type" value="Genomic_DNA"/>
</dbReference>
<keyword evidence="9" id="KW-1185">Reference proteome</keyword>
<accession>A0A5B8S373</accession>
<sequence>MSGYTVLVTGGTGQVGLELLRQSWPADVTVLAPARDQLDLASGDSIAAWFASREVHCIINPAAYTAVDLAEDNVGAAFLANAQGPAWLADIARQRDIPLLHVSTDYVFDGSLDRPYHEEDPVSPLGAYGASKLAGELAVRAGAPRHVILRTAWVISAQRNNFLKTMLRLAAERPELSVVADQHGCPTSARDIAATLRTIALAHLADGSAPSGTYHFVNDGSTTWHGLAEAVMAASRAHGGAAVPVRPIASADFPTRARRPGNSRLGTAKIRSDFGIAPRPWQDIVEQIVSELSLPSPKSEKLT</sequence>
<dbReference type="UniPathway" id="UPA00124"/>
<dbReference type="CDD" id="cd05254">
    <property type="entry name" value="dTDP_HR_like_SDR_e"/>
    <property type="match status" value="1"/>
</dbReference>
<reference evidence="8 9" key="1">
    <citation type="journal article" date="2013" name="J. Microbiol. Biotechnol.">
        <title>Novosphingobium ginsenosidimutans sp. nov., with the ability to convert ginsenoside.</title>
        <authorList>
            <person name="Kim J.K."/>
            <person name="He D."/>
            <person name="Liu Q.M."/>
            <person name="Park H.Y."/>
            <person name="Jung M.S."/>
            <person name="Yoon M.H."/>
            <person name="Kim S.C."/>
            <person name="Im W.T."/>
        </authorList>
    </citation>
    <scope>NUCLEOTIDE SEQUENCE [LARGE SCALE GENOMIC DNA]</scope>
    <source>
        <strain evidence="8 9">FW-6</strain>
    </source>
</reference>
<evidence type="ECO:0000256" key="1">
    <source>
        <dbReference type="ARBA" id="ARBA00004781"/>
    </source>
</evidence>
<evidence type="ECO:0000256" key="3">
    <source>
        <dbReference type="ARBA" id="ARBA00012929"/>
    </source>
</evidence>
<dbReference type="KEGG" id="ngf:FRF71_06560"/>
<comment type="pathway">
    <text evidence="1 6">Carbohydrate biosynthesis; dTDP-L-rhamnose biosynthesis.</text>
</comment>
<dbReference type="EC" id="1.1.1.133" evidence="3 6"/>
<dbReference type="InterPro" id="IPR036291">
    <property type="entry name" value="NAD(P)-bd_dom_sf"/>
</dbReference>